<accession>A0A372LEP7</accession>
<dbReference type="Gene3D" id="3.30.1540.10">
    <property type="entry name" value="formyl-coa transferase, domain 3"/>
    <property type="match status" value="1"/>
</dbReference>
<keyword evidence="3" id="KW-1185">Reference proteome</keyword>
<dbReference type="SUPFAM" id="SSF89796">
    <property type="entry name" value="CoA-transferase family III (CaiB/BaiF)"/>
    <property type="match status" value="1"/>
</dbReference>
<dbReference type="Gene3D" id="3.40.50.10540">
    <property type="entry name" value="Crotonobetainyl-coa:carnitine coa-transferase, domain 1"/>
    <property type="match status" value="1"/>
</dbReference>
<protein>
    <submittedName>
        <fullName evidence="2">CoA transferase</fullName>
    </submittedName>
</protein>
<comment type="caution">
    <text evidence="2">The sequence shown here is derived from an EMBL/GenBank/DDBJ whole genome shotgun (WGS) entry which is preliminary data.</text>
</comment>
<dbReference type="PANTHER" id="PTHR48207:SF3">
    <property type="entry name" value="SUCCINATE--HYDROXYMETHYLGLUTARATE COA-TRANSFERASE"/>
    <property type="match status" value="1"/>
</dbReference>
<dbReference type="AlphaFoldDB" id="A0A372LEP7"/>
<evidence type="ECO:0000313" key="2">
    <source>
        <dbReference type="EMBL" id="RFU64785.1"/>
    </source>
</evidence>
<dbReference type="RefSeq" id="WP_117320960.1">
    <property type="nucleotide sequence ID" value="NZ_QVTD01000003.1"/>
</dbReference>
<gene>
    <name evidence="2" type="ORF">D0466_02345</name>
</gene>
<reference evidence="2 3" key="1">
    <citation type="submission" date="2018-08" db="EMBL/GenBank/DDBJ databases">
        <title>Bacillus chawlae sp. nov., Bacillus glennii sp. nov., and Bacillus saganii sp. nov. Isolated from the Vehicle Assembly Building at Kennedy Space Center where the Viking Spacecraft were Assembled.</title>
        <authorList>
            <person name="Seuylemezian A."/>
            <person name="Vaishampayan P."/>
        </authorList>
    </citation>
    <scope>NUCLEOTIDE SEQUENCE [LARGE SCALE GENOMIC DNA]</scope>
    <source>
        <strain evidence="2 3">V44-8</strain>
    </source>
</reference>
<dbReference type="InterPro" id="IPR023606">
    <property type="entry name" value="CoA-Trfase_III_dom_1_sf"/>
</dbReference>
<dbReference type="Pfam" id="PF02515">
    <property type="entry name" value="CoA_transf_3"/>
    <property type="match status" value="1"/>
</dbReference>
<dbReference type="PANTHER" id="PTHR48207">
    <property type="entry name" value="SUCCINATE--HYDROXYMETHYLGLUTARATE COA-TRANSFERASE"/>
    <property type="match status" value="1"/>
</dbReference>
<evidence type="ECO:0000313" key="3">
    <source>
        <dbReference type="Proteomes" id="UP000262939"/>
    </source>
</evidence>
<dbReference type="OrthoDB" id="9797653at2"/>
<sequence length="408" mass="44556">MAGFFIFPLREVFTIGALEGLRILDLTRVLAGPYCTMILGDMGADVLKVEAPGGSDDTREWGPPYAGEESAYYLCANRNKRALTLDLKSEDGKEIIKKLIAGSDVVIENFKTGTMERLGLGYENLKEINPGLIYCSITGFGQTGPYKDIPGYDFIIQAMSGLMSITGDKRTGPMKVGVAISDVITGLYAAVGILAALNERERSGEGQSIDISLFDSQLSALVNVASNFLVSETIPEPLGNEHPNIVPYQTFQASDMQLAIAVGNDRQFKNLCLVLGLKQAASDERFATNSARVKNKGLLIEILSEALRQKPAAEWVSLLNNHGIPCGPINNLEQVFQDPLVKERNMDWNCNHPTAGNVRLVGSPLKFSRTPAALRKHPPAAGEHTEDILRDLKYNEKQISQFKNGKII</sequence>
<dbReference type="GO" id="GO:0008410">
    <property type="term" value="F:CoA-transferase activity"/>
    <property type="evidence" value="ECO:0007669"/>
    <property type="project" value="TreeGrafter"/>
</dbReference>
<keyword evidence="1 2" id="KW-0808">Transferase</keyword>
<dbReference type="InterPro" id="IPR003673">
    <property type="entry name" value="CoA-Trfase_fam_III"/>
</dbReference>
<dbReference type="EMBL" id="QVTD01000003">
    <property type="protein sequence ID" value="RFU64785.1"/>
    <property type="molecule type" value="Genomic_DNA"/>
</dbReference>
<organism evidence="2 3">
    <name type="scientific">Peribacillus glennii</name>
    <dbReference type="NCBI Taxonomy" id="2303991"/>
    <lineage>
        <taxon>Bacteria</taxon>
        <taxon>Bacillati</taxon>
        <taxon>Bacillota</taxon>
        <taxon>Bacilli</taxon>
        <taxon>Bacillales</taxon>
        <taxon>Bacillaceae</taxon>
        <taxon>Peribacillus</taxon>
    </lineage>
</organism>
<dbReference type="InterPro" id="IPR044855">
    <property type="entry name" value="CoA-Trfase_III_dom3_sf"/>
</dbReference>
<name>A0A372LEP7_9BACI</name>
<dbReference type="InterPro" id="IPR050483">
    <property type="entry name" value="CoA-transferase_III_domain"/>
</dbReference>
<evidence type="ECO:0000256" key="1">
    <source>
        <dbReference type="ARBA" id="ARBA00022679"/>
    </source>
</evidence>
<proteinExistence type="predicted"/>
<dbReference type="Proteomes" id="UP000262939">
    <property type="component" value="Unassembled WGS sequence"/>
</dbReference>